<evidence type="ECO:0000256" key="1">
    <source>
        <dbReference type="ARBA" id="ARBA00023015"/>
    </source>
</evidence>
<dbReference type="InterPro" id="IPR008920">
    <property type="entry name" value="TF_FadR/GntR_C"/>
</dbReference>
<dbReference type="SMART" id="SM00345">
    <property type="entry name" value="HTH_GNTR"/>
    <property type="match status" value="1"/>
</dbReference>
<reference evidence="5 6" key="1">
    <citation type="submission" date="2020-07" db="EMBL/GenBank/DDBJ databases">
        <title>Sequencing the genomes of 1000 actinobacteria strains.</title>
        <authorList>
            <person name="Klenk H.-P."/>
        </authorList>
    </citation>
    <scope>NUCLEOTIDE SEQUENCE [LARGE SCALE GENOMIC DNA]</scope>
    <source>
        <strain evidence="5 6">DSM 26341</strain>
    </source>
</reference>
<dbReference type="Gene3D" id="1.20.120.530">
    <property type="entry name" value="GntR ligand-binding domain-like"/>
    <property type="match status" value="1"/>
</dbReference>
<dbReference type="Gene3D" id="1.10.10.10">
    <property type="entry name" value="Winged helix-like DNA-binding domain superfamily/Winged helix DNA-binding domain"/>
    <property type="match status" value="1"/>
</dbReference>
<dbReference type="Pfam" id="PF07729">
    <property type="entry name" value="FCD"/>
    <property type="match status" value="1"/>
</dbReference>
<dbReference type="AlphaFoldDB" id="A0A7Z0A8U4"/>
<keyword evidence="1" id="KW-0805">Transcription regulation</keyword>
<evidence type="ECO:0000256" key="3">
    <source>
        <dbReference type="ARBA" id="ARBA00023163"/>
    </source>
</evidence>
<dbReference type="PROSITE" id="PS50949">
    <property type="entry name" value="HTH_GNTR"/>
    <property type="match status" value="1"/>
</dbReference>
<accession>A0A7Z0A8U4</accession>
<dbReference type="RefSeq" id="WP_179425918.1">
    <property type="nucleotide sequence ID" value="NZ_JACBZP010000001.1"/>
</dbReference>
<evidence type="ECO:0000256" key="2">
    <source>
        <dbReference type="ARBA" id="ARBA00023125"/>
    </source>
</evidence>
<keyword evidence="2 5" id="KW-0238">DNA-binding</keyword>
<proteinExistence type="predicted"/>
<dbReference type="CDD" id="cd07377">
    <property type="entry name" value="WHTH_GntR"/>
    <property type="match status" value="1"/>
</dbReference>
<keyword evidence="3" id="KW-0804">Transcription</keyword>
<dbReference type="InterPro" id="IPR011711">
    <property type="entry name" value="GntR_C"/>
</dbReference>
<comment type="caution">
    <text evidence="5">The sequence shown here is derived from an EMBL/GenBank/DDBJ whole genome shotgun (WGS) entry which is preliminary data.</text>
</comment>
<dbReference type="SUPFAM" id="SSF46785">
    <property type="entry name" value="Winged helix' DNA-binding domain"/>
    <property type="match status" value="1"/>
</dbReference>
<dbReference type="Proteomes" id="UP000539111">
    <property type="component" value="Unassembled WGS sequence"/>
</dbReference>
<dbReference type="InterPro" id="IPR036390">
    <property type="entry name" value="WH_DNA-bd_sf"/>
</dbReference>
<evidence type="ECO:0000259" key="4">
    <source>
        <dbReference type="PROSITE" id="PS50949"/>
    </source>
</evidence>
<gene>
    <name evidence="5" type="ORF">BJY26_000815</name>
</gene>
<feature type="domain" description="HTH gntR-type" evidence="4">
    <location>
        <begin position="7"/>
        <end position="74"/>
    </location>
</feature>
<sequence>MTVAPAPSKAERAYQVIRSRIADGTYTPGYRLTLSRLASELGVSAVPIREAIRRLEAESLVEFERNVGATVAGINEQEYEWTMQTLGLVEGAATAMAMPFVDAAAIDEARAINEQMRGIVEAFDPQRFTRLNTELHRLLYRDCPNEHLLDLVERGWSRLSLMRSSIFSFVPERARESVDEHEHILQLISSGAAPDEVEHAVRAHRGATLQAFLERGAK</sequence>
<evidence type="ECO:0000313" key="6">
    <source>
        <dbReference type="Proteomes" id="UP000539111"/>
    </source>
</evidence>
<dbReference type="Pfam" id="PF00392">
    <property type="entry name" value="GntR"/>
    <property type="match status" value="1"/>
</dbReference>
<protein>
    <submittedName>
        <fullName evidence="5">DNA-binding GntR family transcriptional regulator</fullName>
    </submittedName>
</protein>
<dbReference type="SMART" id="SM00895">
    <property type="entry name" value="FCD"/>
    <property type="match status" value="1"/>
</dbReference>
<dbReference type="EMBL" id="JACBZP010000001">
    <property type="protein sequence ID" value="NYI66509.1"/>
    <property type="molecule type" value="Genomic_DNA"/>
</dbReference>
<dbReference type="GO" id="GO:0003700">
    <property type="term" value="F:DNA-binding transcription factor activity"/>
    <property type="evidence" value="ECO:0007669"/>
    <property type="project" value="InterPro"/>
</dbReference>
<dbReference type="SUPFAM" id="SSF48008">
    <property type="entry name" value="GntR ligand-binding domain-like"/>
    <property type="match status" value="1"/>
</dbReference>
<name>A0A7Z0A8U4_9MICO</name>
<dbReference type="PANTHER" id="PTHR43537">
    <property type="entry name" value="TRANSCRIPTIONAL REGULATOR, GNTR FAMILY"/>
    <property type="match status" value="1"/>
</dbReference>
<dbReference type="PANTHER" id="PTHR43537:SF24">
    <property type="entry name" value="GLUCONATE OPERON TRANSCRIPTIONAL REPRESSOR"/>
    <property type="match status" value="1"/>
</dbReference>
<dbReference type="InterPro" id="IPR000524">
    <property type="entry name" value="Tscrpt_reg_HTH_GntR"/>
</dbReference>
<organism evidence="5 6">
    <name type="scientific">Spelaeicoccus albus</name>
    <dbReference type="NCBI Taxonomy" id="1280376"/>
    <lineage>
        <taxon>Bacteria</taxon>
        <taxon>Bacillati</taxon>
        <taxon>Actinomycetota</taxon>
        <taxon>Actinomycetes</taxon>
        <taxon>Micrococcales</taxon>
        <taxon>Brevibacteriaceae</taxon>
        <taxon>Spelaeicoccus</taxon>
    </lineage>
</organism>
<evidence type="ECO:0000313" key="5">
    <source>
        <dbReference type="EMBL" id="NYI66509.1"/>
    </source>
</evidence>
<dbReference type="GO" id="GO:0003677">
    <property type="term" value="F:DNA binding"/>
    <property type="evidence" value="ECO:0007669"/>
    <property type="project" value="UniProtKB-KW"/>
</dbReference>
<dbReference type="InterPro" id="IPR036388">
    <property type="entry name" value="WH-like_DNA-bd_sf"/>
</dbReference>
<keyword evidence="6" id="KW-1185">Reference proteome</keyword>